<evidence type="ECO:0000313" key="2">
    <source>
        <dbReference type="WBParaSite" id="nRc.2.0.1.t31701-RA"/>
    </source>
</evidence>
<sequence>MMMWSLSTRENNAVQSSRVANWVPRSTYIPTQSLAPLKEIMMMWSLSTRENNAVQSSRVAVNVSKQTSCHLEKGVEHIGDSWMP</sequence>
<reference evidence="2" key="1">
    <citation type="submission" date="2022-11" db="UniProtKB">
        <authorList>
            <consortium name="WormBaseParasite"/>
        </authorList>
    </citation>
    <scope>IDENTIFICATION</scope>
</reference>
<protein>
    <submittedName>
        <fullName evidence="2">Uncharacterized protein</fullName>
    </submittedName>
</protein>
<name>A0A915JYY9_ROMCU</name>
<dbReference type="Proteomes" id="UP000887565">
    <property type="component" value="Unplaced"/>
</dbReference>
<keyword evidence="1" id="KW-1185">Reference proteome</keyword>
<organism evidence="1 2">
    <name type="scientific">Romanomermis culicivorax</name>
    <name type="common">Nematode worm</name>
    <dbReference type="NCBI Taxonomy" id="13658"/>
    <lineage>
        <taxon>Eukaryota</taxon>
        <taxon>Metazoa</taxon>
        <taxon>Ecdysozoa</taxon>
        <taxon>Nematoda</taxon>
        <taxon>Enoplea</taxon>
        <taxon>Dorylaimia</taxon>
        <taxon>Mermithida</taxon>
        <taxon>Mermithoidea</taxon>
        <taxon>Mermithidae</taxon>
        <taxon>Romanomermis</taxon>
    </lineage>
</organism>
<accession>A0A915JYY9</accession>
<evidence type="ECO:0000313" key="1">
    <source>
        <dbReference type="Proteomes" id="UP000887565"/>
    </source>
</evidence>
<dbReference type="AlphaFoldDB" id="A0A915JYY9"/>
<dbReference type="WBParaSite" id="nRc.2.0.1.t31701-RA">
    <property type="protein sequence ID" value="nRc.2.0.1.t31701-RA"/>
    <property type="gene ID" value="nRc.2.0.1.g31701"/>
</dbReference>
<proteinExistence type="predicted"/>